<dbReference type="GO" id="GO:0009003">
    <property type="term" value="F:signal peptidase activity"/>
    <property type="evidence" value="ECO:0007669"/>
    <property type="project" value="UniProtKB-EC"/>
</dbReference>
<keyword evidence="4" id="KW-0732">Signal</keyword>
<reference evidence="6 7" key="1">
    <citation type="submission" date="2021-01" db="EMBL/GenBank/DDBJ databases">
        <title>Whole genome shotgun sequence of Planotetraspora kaengkrachanensis NBRC 104272.</title>
        <authorList>
            <person name="Komaki H."/>
            <person name="Tamura T."/>
        </authorList>
    </citation>
    <scope>NUCLEOTIDE SEQUENCE [LARGE SCALE GENOMIC DNA]</scope>
    <source>
        <strain evidence="6 7">NBRC 104272</strain>
    </source>
</reference>
<dbReference type="Gene3D" id="2.10.109.10">
    <property type="entry name" value="Umud Fragment, subunit A"/>
    <property type="match status" value="1"/>
</dbReference>
<dbReference type="InterPro" id="IPR000223">
    <property type="entry name" value="Pept_S26A_signal_pept_1"/>
</dbReference>
<dbReference type="EMBL" id="BONV01000001">
    <property type="protein sequence ID" value="GIG77374.1"/>
    <property type="molecule type" value="Genomic_DNA"/>
</dbReference>
<dbReference type="PRINTS" id="PR00727">
    <property type="entry name" value="LEADERPTASE"/>
</dbReference>
<accession>A0A8J3PQF7</accession>
<dbReference type="GO" id="GO:0006465">
    <property type="term" value="P:signal peptide processing"/>
    <property type="evidence" value="ECO:0007669"/>
    <property type="project" value="InterPro"/>
</dbReference>
<dbReference type="CDD" id="cd06530">
    <property type="entry name" value="S26_SPase_I"/>
    <property type="match status" value="1"/>
</dbReference>
<evidence type="ECO:0000313" key="6">
    <source>
        <dbReference type="EMBL" id="GIG77374.1"/>
    </source>
</evidence>
<dbReference type="Proteomes" id="UP000630097">
    <property type="component" value="Unassembled WGS sequence"/>
</dbReference>
<dbReference type="SUPFAM" id="SSF51306">
    <property type="entry name" value="LexA/Signal peptidase"/>
    <property type="match status" value="1"/>
</dbReference>
<sequence length="178" mass="18813">MNLRRLSVLLLTALTVVSASGCGVAYRLTGREEFDVPGISMEPTIKTGDRVVASLSDGDYTPHEGDVVVYKAPPSWAVATPGKTYIARVIGTPGVDVRCCDDAGHIALDGRPLDEPYIASAKASAVEFDLTVPPGHVWIMGDNRDFAMDSRAHSTDADKGTIPLSYVVGVVDVPDQAG</sequence>
<dbReference type="EC" id="3.4.21.89" evidence="3"/>
<evidence type="ECO:0000256" key="2">
    <source>
        <dbReference type="ARBA" id="ARBA00009370"/>
    </source>
</evidence>
<dbReference type="RefSeq" id="WP_203880846.1">
    <property type="nucleotide sequence ID" value="NZ_BAABHH010000001.1"/>
</dbReference>
<keyword evidence="3" id="KW-0378">Hydrolase</keyword>
<dbReference type="PROSITE" id="PS51257">
    <property type="entry name" value="PROKAR_LIPOPROTEIN"/>
    <property type="match status" value="1"/>
</dbReference>
<gene>
    <name evidence="6" type="ORF">Pka01_05010</name>
</gene>
<evidence type="ECO:0000256" key="1">
    <source>
        <dbReference type="ARBA" id="ARBA00004401"/>
    </source>
</evidence>
<evidence type="ECO:0000313" key="7">
    <source>
        <dbReference type="Proteomes" id="UP000630097"/>
    </source>
</evidence>
<comment type="similarity">
    <text evidence="2 3">Belongs to the peptidase S26 family.</text>
</comment>
<dbReference type="NCBIfam" id="TIGR02227">
    <property type="entry name" value="sigpep_I_bact"/>
    <property type="match status" value="1"/>
</dbReference>
<dbReference type="InterPro" id="IPR019533">
    <property type="entry name" value="Peptidase_S26"/>
</dbReference>
<name>A0A8J3PQF7_9ACTN</name>
<keyword evidence="7" id="KW-1185">Reference proteome</keyword>
<comment type="subcellular location">
    <subcellularLocation>
        <location evidence="1">Cell membrane</location>
        <topology evidence="1">Single-pass type II membrane protein</topology>
    </subcellularLocation>
    <subcellularLocation>
        <location evidence="3">Membrane</location>
        <topology evidence="3">Single-pass type II membrane protein</topology>
    </subcellularLocation>
</comment>
<feature type="signal peptide" evidence="4">
    <location>
        <begin position="1"/>
        <end position="21"/>
    </location>
</feature>
<dbReference type="InterPro" id="IPR036286">
    <property type="entry name" value="LexA/Signal_pep-like_sf"/>
</dbReference>
<dbReference type="GO" id="GO:0005886">
    <property type="term" value="C:plasma membrane"/>
    <property type="evidence" value="ECO:0007669"/>
    <property type="project" value="UniProtKB-SubCell"/>
</dbReference>
<comment type="caution">
    <text evidence="6">The sequence shown here is derived from an EMBL/GenBank/DDBJ whole genome shotgun (WGS) entry which is preliminary data.</text>
</comment>
<dbReference type="GO" id="GO:0004252">
    <property type="term" value="F:serine-type endopeptidase activity"/>
    <property type="evidence" value="ECO:0007669"/>
    <property type="project" value="InterPro"/>
</dbReference>
<proteinExistence type="inferred from homology"/>
<organism evidence="6 7">
    <name type="scientific">Planotetraspora kaengkrachanensis</name>
    <dbReference type="NCBI Taxonomy" id="575193"/>
    <lineage>
        <taxon>Bacteria</taxon>
        <taxon>Bacillati</taxon>
        <taxon>Actinomycetota</taxon>
        <taxon>Actinomycetes</taxon>
        <taxon>Streptosporangiales</taxon>
        <taxon>Streptosporangiaceae</taxon>
        <taxon>Planotetraspora</taxon>
    </lineage>
</organism>
<evidence type="ECO:0000256" key="3">
    <source>
        <dbReference type="RuleBase" id="RU362042"/>
    </source>
</evidence>
<protein>
    <recommendedName>
        <fullName evidence="3">Signal peptidase I</fullName>
        <ecNumber evidence="3">3.4.21.89</ecNumber>
    </recommendedName>
</protein>
<comment type="catalytic activity">
    <reaction evidence="3">
        <text>Cleavage of hydrophobic, N-terminal signal or leader sequences from secreted and periplasmic proteins.</text>
        <dbReference type="EC" id="3.4.21.89"/>
    </reaction>
</comment>
<dbReference type="PANTHER" id="PTHR43390">
    <property type="entry name" value="SIGNAL PEPTIDASE I"/>
    <property type="match status" value="1"/>
</dbReference>
<feature type="chain" id="PRO_5038624983" description="Signal peptidase I" evidence="4">
    <location>
        <begin position="22"/>
        <end position="178"/>
    </location>
</feature>
<feature type="domain" description="Peptidase S26" evidence="5">
    <location>
        <begin position="13"/>
        <end position="173"/>
    </location>
</feature>
<dbReference type="Pfam" id="PF10502">
    <property type="entry name" value="Peptidase_S26"/>
    <property type="match status" value="1"/>
</dbReference>
<evidence type="ECO:0000259" key="5">
    <source>
        <dbReference type="Pfam" id="PF10502"/>
    </source>
</evidence>
<dbReference type="PANTHER" id="PTHR43390:SF1">
    <property type="entry name" value="CHLOROPLAST PROCESSING PEPTIDASE"/>
    <property type="match status" value="1"/>
</dbReference>
<keyword evidence="3" id="KW-0645">Protease</keyword>
<dbReference type="AlphaFoldDB" id="A0A8J3PQF7"/>
<evidence type="ECO:0000256" key="4">
    <source>
        <dbReference type="SAM" id="SignalP"/>
    </source>
</evidence>